<evidence type="ECO:0000256" key="12">
    <source>
        <dbReference type="SAM" id="SignalP"/>
    </source>
</evidence>
<evidence type="ECO:0000313" key="16">
    <source>
        <dbReference type="Proteomes" id="UP001497602"/>
    </source>
</evidence>
<evidence type="ECO:0000256" key="7">
    <source>
        <dbReference type="ARBA" id="ARBA00023136"/>
    </source>
</evidence>
<dbReference type="InterPro" id="IPR036942">
    <property type="entry name" value="Beta-barrel_TonB_sf"/>
</dbReference>
<keyword evidence="9 10" id="KW-0998">Cell outer membrane</keyword>
<evidence type="ECO:0000256" key="9">
    <source>
        <dbReference type="ARBA" id="ARBA00023237"/>
    </source>
</evidence>
<evidence type="ECO:0000313" key="15">
    <source>
        <dbReference type="EMBL" id="CAL2108391.1"/>
    </source>
</evidence>
<dbReference type="NCBIfam" id="TIGR04057">
    <property type="entry name" value="SusC_RagA_signa"/>
    <property type="match status" value="1"/>
</dbReference>
<dbReference type="Pfam" id="PF00593">
    <property type="entry name" value="TonB_dep_Rec_b-barrel"/>
    <property type="match status" value="1"/>
</dbReference>
<evidence type="ECO:0000256" key="5">
    <source>
        <dbReference type="ARBA" id="ARBA00022729"/>
    </source>
</evidence>
<evidence type="ECO:0000256" key="8">
    <source>
        <dbReference type="ARBA" id="ARBA00023170"/>
    </source>
</evidence>
<keyword evidence="8" id="KW-0675">Receptor</keyword>
<keyword evidence="5 12" id="KW-0732">Signal</keyword>
<dbReference type="Pfam" id="PF13715">
    <property type="entry name" value="CarbopepD_reg_2"/>
    <property type="match status" value="1"/>
</dbReference>
<dbReference type="SUPFAM" id="SSF56935">
    <property type="entry name" value="Porins"/>
    <property type="match status" value="1"/>
</dbReference>
<comment type="caution">
    <text evidence="15">The sequence shown here is derived from an EMBL/GenBank/DDBJ whole genome shotgun (WGS) entry which is preliminary data.</text>
</comment>
<dbReference type="RefSeq" id="WP_348739987.1">
    <property type="nucleotide sequence ID" value="NZ_CAXJRC010000044.1"/>
</dbReference>
<keyword evidence="2 10" id="KW-0813">Transport</keyword>
<dbReference type="PANTHER" id="PTHR30069:SF29">
    <property type="entry name" value="HEMOGLOBIN AND HEMOGLOBIN-HAPTOGLOBIN-BINDING PROTEIN 1-RELATED"/>
    <property type="match status" value="1"/>
</dbReference>
<dbReference type="InterPro" id="IPR012910">
    <property type="entry name" value="Plug_dom"/>
</dbReference>
<dbReference type="NCBIfam" id="TIGR04056">
    <property type="entry name" value="OMP_RagA_SusC"/>
    <property type="match status" value="1"/>
</dbReference>
<evidence type="ECO:0000256" key="4">
    <source>
        <dbReference type="ARBA" id="ARBA00022692"/>
    </source>
</evidence>
<comment type="subcellular location">
    <subcellularLocation>
        <location evidence="1 10">Cell outer membrane</location>
        <topology evidence="1 10">Multi-pass membrane protein</topology>
    </subcellularLocation>
</comment>
<evidence type="ECO:0000259" key="13">
    <source>
        <dbReference type="Pfam" id="PF00593"/>
    </source>
</evidence>
<evidence type="ECO:0000256" key="10">
    <source>
        <dbReference type="PROSITE-ProRule" id="PRU01360"/>
    </source>
</evidence>
<proteinExistence type="inferred from homology"/>
<dbReference type="Gene3D" id="2.170.130.10">
    <property type="entry name" value="TonB-dependent receptor, plug domain"/>
    <property type="match status" value="1"/>
</dbReference>
<dbReference type="Gene3D" id="2.60.40.1120">
    <property type="entry name" value="Carboxypeptidase-like, regulatory domain"/>
    <property type="match status" value="1"/>
</dbReference>
<dbReference type="InterPro" id="IPR023997">
    <property type="entry name" value="TonB-dep_OMP_SusC/RagA_CS"/>
</dbReference>
<keyword evidence="7 10" id="KW-0472">Membrane</keyword>
<organism evidence="15 16">
    <name type="scientific">Tenacibaculum vairaonense</name>
    <dbReference type="NCBI Taxonomy" id="3137860"/>
    <lineage>
        <taxon>Bacteria</taxon>
        <taxon>Pseudomonadati</taxon>
        <taxon>Bacteroidota</taxon>
        <taxon>Flavobacteriia</taxon>
        <taxon>Flavobacteriales</taxon>
        <taxon>Flavobacteriaceae</taxon>
        <taxon>Tenacibaculum</taxon>
    </lineage>
</organism>
<dbReference type="InterPro" id="IPR000531">
    <property type="entry name" value="Beta-barrel_TonB"/>
</dbReference>
<evidence type="ECO:0000259" key="14">
    <source>
        <dbReference type="Pfam" id="PF07715"/>
    </source>
</evidence>
<protein>
    <submittedName>
        <fullName evidence="15">TonB-dependent starch-binding outer membrane protein SusC</fullName>
    </submittedName>
</protein>
<accession>A0ABP1FF25</accession>
<dbReference type="Proteomes" id="UP001497602">
    <property type="component" value="Unassembled WGS sequence"/>
</dbReference>
<evidence type="ECO:0000256" key="2">
    <source>
        <dbReference type="ARBA" id="ARBA00022448"/>
    </source>
</evidence>
<dbReference type="InterPro" id="IPR039426">
    <property type="entry name" value="TonB-dep_rcpt-like"/>
</dbReference>
<keyword evidence="16" id="KW-1185">Reference proteome</keyword>
<sequence>MNKKLYLSFLTLLITSVGMFAQKTVTGIVKDSTGPLPGVSVVEKGTTNGVETDFEGNYKLKVKDNNSILVFSFIGMKNQEILVSGKSKIDVLLKEDSQQLDEIVVNALGIRVDKRTLGATVSKVKAEALETSGETSVINSLQAKASGVRIARSNGDPGAGSSIQIRGANTIFGNTQPLIIIDGVPVSNDYINGSNASAGGTVQQSRLNDINDDDIESINILKGASAAAIWGSAAANGVLVITTKRGRDTGKVNVEYKTSLSIDQLATFHPLQSVYGQGSGGNWRINNSRSWGDKIDDRSGAADEFYTKVERGYFVGAQSGNEYLLIKTKNSKETFRDKNKEAIFQDAFSTKHNLSISGAGGKGNYRFSIGYVDQEGIIRTSDYKKLNVGFTGKYEFNDKFDVTTSTQYANTTSNRIQQSSNTAGVLLGLLRGAPDFDNTDYMGDYYDSNGVLTPLAHRAYRSHIGAGIPAYNNPLWTLHRQKSPTEVDRIILSTDFNYKTNDWLNLKLRSSYDTYSDERRYFFPVFSAGTGRTTGQFRLDNINNSIFNLDLIATTNSIKLSENINSSYILGYNFNDQNRKSVYNRGENFITNTTLQSFSITTEILPPRNLIRKLRSFRFFGAVNFDYKNQLYLNLSAAFEKASSIKGGFFYPSVDASWQFTQLPSLKDNNVLTKGKLRFGVGQVGVRPRPHLAQTVYVNPSFSDYSDPLDIEDFGGGLGFSNTLGNPNLKPEIKTEYEVGFDLGLFNKLDLGFTYYYNKVNDVILPVPISPSFGASRRWDNGASLQNKGIELDVNYNFLKSQDLNMSFYGNFNNNKNKVLSLKGAESIALTDGSVSSRAVVGHAMGALWGTRAKRNPDGSFDLDANGFPQQAVSQGVIGDPNPDWRGGFGLRGNYKKFNFNILFEHSQGGDFSERTRFILGNFGTHADVGNEVTPSVDVKDVNGNVYPAGMPVRGNIRDFGAGPVLLNQAWYTTRGGGFGSSPINEFTLYNKATWTRLSEVTVGYTLNSEWFRKKTKLASVDFTLTGRNLALWTDILGVDPQTNQTGVGNGFGIDYFTNPASKTYLLTIKIKY</sequence>
<dbReference type="Pfam" id="PF07715">
    <property type="entry name" value="Plug"/>
    <property type="match status" value="1"/>
</dbReference>
<dbReference type="EMBL" id="CAXJRC010000044">
    <property type="protein sequence ID" value="CAL2108391.1"/>
    <property type="molecule type" value="Genomic_DNA"/>
</dbReference>
<comment type="similarity">
    <text evidence="10 11">Belongs to the TonB-dependent receptor family.</text>
</comment>
<dbReference type="Gene3D" id="2.40.170.20">
    <property type="entry name" value="TonB-dependent receptor, beta-barrel domain"/>
    <property type="match status" value="1"/>
</dbReference>
<gene>
    <name evidence="15" type="ORF">T190115A13A_70164</name>
</gene>
<feature type="chain" id="PRO_5046494569" evidence="12">
    <location>
        <begin position="22"/>
        <end position="1073"/>
    </location>
</feature>
<feature type="domain" description="TonB-dependent receptor-like beta-barrel" evidence="13">
    <location>
        <begin position="435"/>
        <end position="898"/>
    </location>
</feature>
<dbReference type="InterPro" id="IPR023996">
    <property type="entry name" value="TonB-dep_OMP_SusC/RagA"/>
</dbReference>
<keyword evidence="6 11" id="KW-0798">TonB box</keyword>
<dbReference type="SUPFAM" id="SSF49464">
    <property type="entry name" value="Carboxypeptidase regulatory domain-like"/>
    <property type="match status" value="1"/>
</dbReference>
<evidence type="ECO:0000256" key="3">
    <source>
        <dbReference type="ARBA" id="ARBA00022452"/>
    </source>
</evidence>
<dbReference type="PROSITE" id="PS52016">
    <property type="entry name" value="TONB_DEPENDENT_REC_3"/>
    <property type="match status" value="1"/>
</dbReference>
<keyword evidence="3 10" id="KW-1134">Transmembrane beta strand</keyword>
<feature type="signal peptide" evidence="12">
    <location>
        <begin position="1"/>
        <end position="21"/>
    </location>
</feature>
<evidence type="ECO:0000256" key="11">
    <source>
        <dbReference type="RuleBase" id="RU003357"/>
    </source>
</evidence>
<evidence type="ECO:0000256" key="6">
    <source>
        <dbReference type="ARBA" id="ARBA00023077"/>
    </source>
</evidence>
<dbReference type="InterPro" id="IPR008969">
    <property type="entry name" value="CarboxyPept-like_regulatory"/>
</dbReference>
<feature type="domain" description="TonB-dependent receptor plug" evidence="14">
    <location>
        <begin position="114"/>
        <end position="238"/>
    </location>
</feature>
<evidence type="ECO:0000256" key="1">
    <source>
        <dbReference type="ARBA" id="ARBA00004571"/>
    </source>
</evidence>
<dbReference type="InterPro" id="IPR037066">
    <property type="entry name" value="Plug_dom_sf"/>
</dbReference>
<dbReference type="PANTHER" id="PTHR30069">
    <property type="entry name" value="TONB-DEPENDENT OUTER MEMBRANE RECEPTOR"/>
    <property type="match status" value="1"/>
</dbReference>
<name>A0ABP1FF25_9FLAO</name>
<keyword evidence="4 10" id="KW-0812">Transmembrane</keyword>
<reference evidence="15 16" key="1">
    <citation type="submission" date="2024-05" db="EMBL/GenBank/DDBJ databases">
        <authorList>
            <person name="Duchaud E."/>
        </authorList>
    </citation>
    <scope>NUCLEOTIDE SEQUENCE [LARGE SCALE GENOMIC DNA]</scope>
    <source>
        <strain evidence="15">Ena-SAMPLE-TAB-13-05-2024-13:56:06:370-140305</strain>
    </source>
</reference>